<dbReference type="PROSITE" id="PS50110">
    <property type="entry name" value="RESPONSE_REGULATORY"/>
    <property type="match status" value="1"/>
</dbReference>
<dbReference type="InterPro" id="IPR050706">
    <property type="entry name" value="Cyclic-di-GMP_PDE-like"/>
</dbReference>
<dbReference type="Pfam" id="PF00563">
    <property type="entry name" value="EAL"/>
    <property type="match status" value="1"/>
</dbReference>
<dbReference type="Pfam" id="PF00072">
    <property type="entry name" value="Response_reg"/>
    <property type="match status" value="1"/>
</dbReference>
<dbReference type="PANTHER" id="PTHR33121:SF79">
    <property type="entry name" value="CYCLIC DI-GMP PHOSPHODIESTERASE PDED-RELATED"/>
    <property type="match status" value="1"/>
</dbReference>
<dbReference type="InterPro" id="IPR011006">
    <property type="entry name" value="CheY-like_superfamily"/>
</dbReference>
<dbReference type="CDD" id="cd01948">
    <property type="entry name" value="EAL"/>
    <property type="match status" value="1"/>
</dbReference>
<dbReference type="InterPro" id="IPR001789">
    <property type="entry name" value="Sig_transdc_resp-reg_receiver"/>
</dbReference>
<evidence type="ECO:0000259" key="2">
    <source>
        <dbReference type="PROSITE" id="PS50110"/>
    </source>
</evidence>
<dbReference type="SUPFAM" id="SSF141868">
    <property type="entry name" value="EAL domain-like"/>
    <property type="match status" value="1"/>
</dbReference>
<keyword evidence="1" id="KW-0597">Phosphoprotein</keyword>
<evidence type="ECO:0000313" key="5">
    <source>
        <dbReference type="Proteomes" id="UP000554286"/>
    </source>
</evidence>
<feature type="domain" description="Response regulatory" evidence="2">
    <location>
        <begin position="12"/>
        <end position="131"/>
    </location>
</feature>
<dbReference type="EMBL" id="JACIGK010000009">
    <property type="protein sequence ID" value="MBB4265859.1"/>
    <property type="molecule type" value="Genomic_DNA"/>
</dbReference>
<dbReference type="PROSITE" id="PS50883">
    <property type="entry name" value="EAL"/>
    <property type="match status" value="1"/>
</dbReference>
<feature type="modified residue" description="4-aspartylphosphate" evidence="1">
    <location>
        <position position="61"/>
    </location>
</feature>
<dbReference type="Proteomes" id="UP000554286">
    <property type="component" value="Unassembled WGS sequence"/>
</dbReference>
<dbReference type="GO" id="GO:0000160">
    <property type="term" value="P:phosphorelay signal transduction system"/>
    <property type="evidence" value="ECO:0007669"/>
    <property type="project" value="InterPro"/>
</dbReference>
<dbReference type="RefSeq" id="WP_184043647.1">
    <property type="nucleotide sequence ID" value="NZ_JACIGK010000009.1"/>
</dbReference>
<feature type="domain" description="EAL" evidence="3">
    <location>
        <begin position="145"/>
        <end position="398"/>
    </location>
</feature>
<sequence>MPLAPDALAPLTFLVVDDEAFMRTLISRVLKGLGAATVIPCEDGRAALDIVPTGADVILCDLNMPGMDGVEFLRHLTQTPFMGAVVLISGEDQRVLSTAENLAKAHDLNVLGALSKPITPAGLSDLLAKLGDDGLAGRRRQGPVDRITEDDLRRGIENDDLVVFFQPKVRVRDRKVVGVESLVRWQHQTRGLVPPMAFIPVAEDLGLIDALTDSVYAKAVRQGGRWLTAGHDIKVAVNISVDSLTRFDLPEMIVATAAAEGLDPSHIVLEVTESRLMHDIRSSLEILTRLRLKGVGLSIDDFGTGHSSLHQLKRIPFTELKIDRAFVFGAARDPAARAILDSSVGLARSLGMSTVAEGAETQEDWDLVESLGVDMVQGYVVAKPMPADQFDAWLTAWEA</sequence>
<dbReference type="Gene3D" id="3.20.20.450">
    <property type="entry name" value="EAL domain"/>
    <property type="match status" value="1"/>
</dbReference>
<gene>
    <name evidence="4" type="ORF">GGD89_001484</name>
</gene>
<dbReference type="Gene3D" id="3.40.50.2300">
    <property type="match status" value="1"/>
</dbReference>
<evidence type="ECO:0000259" key="3">
    <source>
        <dbReference type="PROSITE" id="PS50883"/>
    </source>
</evidence>
<proteinExistence type="predicted"/>
<dbReference type="InterPro" id="IPR001633">
    <property type="entry name" value="EAL_dom"/>
</dbReference>
<dbReference type="SUPFAM" id="SSF52172">
    <property type="entry name" value="CheY-like"/>
    <property type="match status" value="1"/>
</dbReference>
<dbReference type="SMART" id="SM00448">
    <property type="entry name" value="REC"/>
    <property type="match status" value="1"/>
</dbReference>
<dbReference type="InterPro" id="IPR035919">
    <property type="entry name" value="EAL_sf"/>
</dbReference>
<organism evidence="4 5">
    <name type="scientific">Roseospira visakhapatnamensis</name>
    <dbReference type="NCBI Taxonomy" id="390880"/>
    <lineage>
        <taxon>Bacteria</taxon>
        <taxon>Pseudomonadati</taxon>
        <taxon>Pseudomonadota</taxon>
        <taxon>Alphaproteobacteria</taxon>
        <taxon>Rhodospirillales</taxon>
        <taxon>Rhodospirillaceae</taxon>
        <taxon>Roseospira</taxon>
    </lineage>
</organism>
<accession>A0A7W6RD71</accession>
<dbReference type="GO" id="GO:0071111">
    <property type="term" value="F:cyclic-guanylate-specific phosphodiesterase activity"/>
    <property type="evidence" value="ECO:0007669"/>
    <property type="project" value="InterPro"/>
</dbReference>
<comment type="caution">
    <text evidence="4">The sequence shown here is derived from an EMBL/GenBank/DDBJ whole genome shotgun (WGS) entry which is preliminary data.</text>
</comment>
<evidence type="ECO:0000256" key="1">
    <source>
        <dbReference type="PROSITE-ProRule" id="PRU00169"/>
    </source>
</evidence>
<dbReference type="AlphaFoldDB" id="A0A7W6RD71"/>
<protein>
    <submittedName>
        <fullName evidence="4">EAL domain-containing protein (Putative c-di-GMP-specific phosphodiesterase class I)/ActR/RegA family two-component response regulator</fullName>
    </submittedName>
</protein>
<reference evidence="4 5" key="1">
    <citation type="submission" date="2020-08" db="EMBL/GenBank/DDBJ databases">
        <title>Genome sequencing of Purple Non-Sulfur Bacteria from various extreme environments.</title>
        <authorList>
            <person name="Mayer M."/>
        </authorList>
    </citation>
    <scope>NUCLEOTIDE SEQUENCE [LARGE SCALE GENOMIC DNA]</scope>
    <source>
        <strain evidence="4 5">JA131</strain>
    </source>
</reference>
<dbReference type="PANTHER" id="PTHR33121">
    <property type="entry name" value="CYCLIC DI-GMP PHOSPHODIESTERASE PDEF"/>
    <property type="match status" value="1"/>
</dbReference>
<keyword evidence="5" id="KW-1185">Reference proteome</keyword>
<name>A0A7W6RD71_9PROT</name>
<dbReference type="SMART" id="SM00052">
    <property type="entry name" value="EAL"/>
    <property type="match status" value="1"/>
</dbReference>
<evidence type="ECO:0000313" key="4">
    <source>
        <dbReference type="EMBL" id="MBB4265859.1"/>
    </source>
</evidence>